<accession>A0A2A4HRH7</accession>
<evidence type="ECO:0000313" key="1">
    <source>
        <dbReference type="EMBL" id="PCF96693.1"/>
    </source>
</evidence>
<comment type="caution">
    <text evidence="1">The sequence shown here is derived from an EMBL/GenBank/DDBJ whole genome shotgun (WGS) entry which is preliminary data.</text>
</comment>
<evidence type="ECO:0000313" key="2">
    <source>
        <dbReference type="Proteomes" id="UP000218677"/>
    </source>
</evidence>
<protein>
    <submittedName>
        <fullName evidence="1">Uncharacterized protein</fullName>
    </submittedName>
</protein>
<dbReference type="AlphaFoldDB" id="A0A2A4HRH7"/>
<keyword evidence="2" id="KW-1185">Reference proteome</keyword>
<dbReference type="EMBL" id="NWUX01000003">
    <property type="protein sequence ID" value="PCF96693.1"/>
    <property type="molecule type" value="Genomic_DNA"/>
</dbReference>
<organism evidence="1 2">
    <name type="scientific">Vreelandella nigrificans</name>
    <dbReference type="NCBI Taxonomy" id="2042704"/>
    <lineage>
        <taxon>Bacteria</taxon>
        <taxon>Pseudomonadati</taxon>
        <taxon>Pseudomonadota</taxon>
        <taxon>Gammaproteobacteria</taxon>
        <taxon>Oceanospirillales</taxon>
        <taxon>Halomonadaceae</taxon>
        <taxon>Vreelandella</taxon>
    </lineage>
</organism>
<proteinExistence type="predicted"/>
<gene>
    <name evidence="1" type="ORF">CPA45_06675</name>
</gene>
<name>A0A2A4HRH7_9GAMM</name>
<sequence>MIISQQTLLDALRFIVSTKYEKATSKMGVDFDAKNQIEISVLSDTFIYPVRLVFFGRAST</sequence>
<reference evidence="2" key="1">
    <citation type="submission" date="2017-09" db="EMBL/GenBank/DDBJ databases">
        <authorList>
            <person name="Cho G.-S."/>
            <person name="Oguntoyinbo F.A."/>
            <person name="Cnockaert M."/>
            <person name="Kabisch J."/>
            <person name="Neve H."/>
            <person name="Bockelmann W."/>
            <person name="Wenning M."/>
            <person name="Franz C.M."/>
            <person name="Vandamme P."/>
        </authorList>
    </citation>
    <scope>NUCLEOTIDE SEQUENCE [LARGE SCALE GENOMIC DNA]</scope>
    <source>
        <strain evidence="2">MBT G8648</strain>
    </source>
</reference>
<dbReference type="Proteomes" id="UP000218677">
    <property type="component" value="Unassembled WGS sequence"/>
</dbReference>